<dbReference type="InterPro" id="IPR007197">
    <property type="entry name" value="rSAM"/>
</dbReference>
<dbReference type="GO" id="GO:0003824">
    <property type="term" value="F:catalytic activity"/>
    <property type="evidence" value="ECO:0007669"/>
    <property type="project" value="InterPro"/>
</dbReference>
<dbReference type="SFLD" id="SFLDS00029">
    <property type="entry name" value="Radical_SAM"/>
    <property type="match status" value="1"/>
</dbReference>
<evidence type="ECO:0000259" key="5">
    <source>
        <dbReference type="PROSITE" id="PS51918"/>
    </source>
</evidence>
<evidence type="ECO:0000256" key="1">
    <source>
        <dbReference type="ARBA" id="ARBA00022691"/>
    </source>
</evidence>
<dbReference type="SUPFAM" id="SSF102114">
    <property type="entry name" value="Radical SAM enzymes"/>
    <property type="match status" value="1"/>
</dbReference>
<dbReference type="InterPro" id="IPR058240">
    <property type="entry name" value="rSAM_sf"/>
</dbReference>
<evidence type="ECO:0000313" key="6">
    <source>
        <dbReference type="EMBL" id="MBO8430081.1"/>
    </source>
</evidence>
<evidence type="ECO:0000256" key="3">
    <source>
        <dbReference type="ARBA" id="ARBA00023004"/>
    </source>
</evidence>
<dbReference type="EMBL" id="JADIND010000036">
    <property type="protein sequence ID" value="MBO8430081.1"/>
    <property type="molecule type" value="Genomic_DNA"/>
</dbReference>
<organism evidence="6 7">
    <name type="scientific">Candidatus Scatousia excrementipullorum</name>
    <dbReference type="NCBI Taxonomy" id="2840936"/>
    <lineage>
        <taxon>Bacteria</taxon>
        <taxon>Candidatus Scatousia</taxon>
    </lineage>
</organism>
<gene>
    <name evidence="6" type="ORF">IAC76_01705</name>
</gene>
<evidence type="ECO:0000256" key="2">
    <source>
        <dbReference type="ARBA" id="ARBA00022723"/>
    </source>
</evidence>
<keyword evidence="4" id="KW-0411">Iron-sulfur</keyword>
<feature type="domain" description="Radical SAM core" evidence="5">
    <location>
        <begin position="1"/>
        <end position="249"/>
    </location>
</feature>
<dbReference type="GO" id="GO:0051536">
    <property type="term" value="F:iron-sulfur cluster binding"/>
    <property type="evidence" value="ECO:0007669"/>
    <property type="project" value="UniProtKB-KW"/>
</dbReference>
<dbReference type="PANTHER" id="PTHR11228">
    <property type="entry name" value="RADICAL SAM DOMAIN PROTEIN"/>
    <property type="match status" value="1"/>
</dbReference>
<proteinExistence type="predicted"/>
<name>A0A9D9DPC4_9BACT</name>
<evidence type="ECO:0000256" key="4">
    <source>
        <dbReference type="ARBA" id="ARBA00023014"/>
    </source>
</evidence>
<dbReference type="InterPro" id="IPR050377">
    <property type="entry name" value="Radical_SAM_PqqE_MftC-like"/>
</dbReference>
<dbReference type="Gene3D" id="3.20.20.70">
    <property type="entry name" value="Aldolase class I"/>
    <property type="match status" value="1"/>
</dbReference>
<dbReference type="Proteomes" id="UP000823632">
    <property type="component" value="Unassembled WGS sequence"/>
</dbReference>
<accession>A0A9D9DPC4</accession>
<sequence length="258" mass="30203">MLQKVDIHLTDHCNLNCKGCTHFSPLAEKFFLDIDDFERDLTRLSELSGGDIGEMFLLGGEPLLHPEIIDFFPIARSLFPNTKLVVITNGILLPQQEERFWKACKRYNIQLWVSDYTLNMDYKSVEAKAREHGVFLGYTSVAKDEQNRKLWTKYKLDLEGKQYWVNSFRRCAVKNCATLKKGKLYTCCTLAHIEHFNKYFGTNLEVSEFDYVDIYKADKWESVLNAMVKPTPFCRYCKPGEIEKCFWEPSKKEISEWT</sequence>
<dbReference type="GO" id="GO:0046872">
    <property type="term" value="F:metal ion binding"/>
    <property type="evidence" value="ECO:0007669"/>
    <property type="project" value="UniProtKB-KW"/>
</dbReference>
<reference evidence="6" key="2">
    <citation type="journal article" date="2021" name="PeerJ">
        <title>Extensive microbial diversity within the chicken gut microbiome revealed by metagenomics and culture.</title>
        <authorList>
            <person name="Gilroy R."/>
            <person name="Ravi A."/>
            <person name="Getino M."/>
            <person name="Pursley I."/>
            <person name="Horton D.L."/>
            <person name="Alikhan N.F."/>
            <person name="Baker D."/>
            <person name="Gharbi K."/>
            <person name="Hall N."/>
            <person name="Watson M."/>
            <person name="Adriaenssens E.M."/>
            <person name="Foster-Nyarko E."/>
            <person name="Jarju S."/>
            <person name="Secka A."/>
            <person name="Antonio M."/>
            <person name="Oren A."/>
            <person name="Chaudhuri R.R."/>
            <person name="La Ragione R."/>
            <person name="Hildebrand F."/>
            <person name="Pallen M.J."/>
        </authorList>
    </citation>
    <scope>NUCLEOTIDE SEQUENCE</scope>
    <source>
        <strain evidence="6">10192</strain>
    </source>
</reference>
<dbReference type="PANTHER" id="PTHR11228:SF7">
    <property type="entry name" value="PQQA PEPTIDE CYCLASE"/>
    <property type="match status" value="1"/>
</dbReference>
<keyword evidence="1" id="KW-0949">S-adenosyl-L-methionine</keyword>
<protein>
    <submittedName>
        <fullName evidence="6">Radical SAM protein</fullName>
    </submittedName>
</protein>
<keyword evidence="3" id="KW-0408">Iron</keyword>
<evidence type="ECO:0000313" key="7">
    <source>
        <dbReference type="Proteomes" id="UP000823632"/>
    </source>
</evidence>
<dbReference type="AlphaFoldDB" id="A0A9D9DPC4"/>
<comment type="caution">
    <text evidence="6">The sequence shown here is derived from an EMBL/GenBank/DDBJ whole genome shotgun (WGS) entry which is preliminary data.</text>
</comment>
<keyword evidence="2" id="KW-0479">Metal-binding</keyword>
<reference evidence="6" key="1">
    <citation type="submission" date="2020-10" db="EMBL/GenBank/DDBJ databases">
        <authorList>
            <person name="Gilroy R."/>
        </authorList>
    </citation>
    <scope>NUCLEOTIDE SEQUENCE</scope>
    <source>
        <strain evidence="6">10192</strain>
    </source>
</reference>
<dbReference type="CDD" id="cd01335">
    <property type="entry name" value="Radical_SAM"/>
    <property type="match status" value="1"/>
</dbReference>
<dbReference type="InterPro" id="IPR013785">
    <property type="entry name" value="Aldolase_TIM"/>
</dbReference>
<dbReference type="Pfam" id="PF04055">
    <property type="entry name" value="Radical_SAM"/>
    <property type="match status" value="1"/>
</dbReference>
<dbReference type="PROSITE" id="PS51918">
    <property type="entry name" value="RADICAL_SAM"/>
    <property type="match status" value="1"/>
</dbReference>